<gene>
    <name evidence="1" type="ordered locus">Atc_m143</name>
</gene>
<name>F9ZU54_ACICS</name>
<dbReference type="HOGENOM" id="CLU_1032999_0_0_6"/>
<evidence type="ECO:0000313" key="2">
    <source>
        <dbReference type="Proteomes" id="UP000006135"/>
    </source>
</evidence>
<dbReference type="OrthoDB" id="6885851at2"/>
<dbReference type="EMBL" id="CP002574">
    <property type="protein sequence ID" value="AEK59674.1"/>
    <property type="molecule type" value="Genomic_DNA"/>
</dbReference>
<geneLocation type="plasmid" evidence="1 2">
    <name>megaplasmid</name>
</geneLocation>
<dbReference type="AlphaFoldDB" id="F9ZU54"/>
<keyword evidence="2" id="KW-1185">Reference proteome</keyword>
<dbReference type="GeneID" id="92932918"/>
<keyword evidence="1" id="KW-0614">Plasmid</keyword>
<dbReference type="RefSeq" id="WP_014003766.1">
    <property type="nucleotide sequence ID" value="NC_015851.1"/>
</dbReference>
<reference evidence="1 2" key="1">
    <citation type="journal article" date="2011" name="J. Genet. Genomics">
        <title>Unraveling the Acidithiobacillus caldus complete genome and its central metabolisms for carbon assimilation.</title>
        <authorList>
            <person name="You X.Y."/>
            <person name="Guo X."/>
            <person name="Zheng H.J."/>
            <person name="Zhang M.J."/>
            <person name="Liu L.J."/>
            <person name="Zhu Y.Q."/>
            <person name="Zhu B."/>
            <person name="Wang S.Y."/>
            <person name="Zhao G.P."/>
            <person name="Poetsch A."/>
            <person name="Jiang C.Y."/>
            <person name="Liu S.J."/>
        </authorList>
    </citation>
    <scope>NUCLEOTIDE SEQUENCE [LARGE SCALE GENOMIC DNA]</scope>
    <source>
        <strain evidence="1 2">SM-1</strain>
        <plasmid evidence="2">Plasmid megaplasmid</plasmid>
    </source>
</reference>
<evidence type="ECO:0000313" key="1">
    <source>
        <dbReference type="EMBL" id="AEK59674.1"/>
    </source>
</evidence>
<protein>
    <submittedName>
        <fullName evidence="1">Uncharacterized protein</fullName>
    </submittedName>
</protein>
<accession>F9ZU54</accession>
<organism evidence="1 2">
    <name type="scientific">Acidithiobacillus caldus (strain SM-1)</name>
    <dbReference type="NCBI Taxonomy" id="990288"/>
    <lineage>
        <taxon>Bacteria</taxon>
        <taxon>Pseudomonadati</taxon>
        <taxon>Pseudomonadota</taxon>
        <taxon>Acidithiobacillia</taxon>
        <taxon>Acidithiobacillales</taxon>
        <taxon>Acidithiobacillaceae</taxon>
        <taxon>Acidithiobacillus</taxon>
    </lineage>
</organism>
<dbReference type="Proteomes" id="UP000006135">
    <property type="component" value="Plasmid megaplasmid"/>
</dbReference>
<proteinExistence type="predicted"/>
<dbReference type="KEGG" id="acu:Atc_m143"/>
<sequence>MFYAQKVDRRSRAAMESFLSHHFTYGGVFAHRAKLHHLGLPKPLEDKAWEVFTSDDDYWSKIWDPVRDFQESHGHAYTILNAGRSSGYLALHHSQSVWTEYRSYCRTCGQRNYRKVAPALPDDPLERAVATEILKNGGSWSDSAYLGQEAIRSLPNTDEEKLAAIRRLKPEWKEYSSTNRCGACGAEGEEGRVNYAKPPMHLQILGGVHREDPIEMDIDELRYTVDLVLSFDRTCDRVRDRFIDLLQHCEVREAVVMVPQTIRTLHCAC</sequence>